<organism evidence="1">
    <name type="scientific">uncultured Caudovirales phage</name>
    <dbReference type="NCBI Taxonomy" id="2100421"/>
    <lineage>
        <taxon>Viruses</taxon>
        <taxon>Duplodnaviria</taxon>
        <taxon>Heunggongvirae</taxon>
        <taxon>Uroviricota</taxon>
        <taxon>Caudoviricetes</taxon>
        <taxon>Peduoviridae</taxon>
        <taxon>Maltschvirus</taxon>
        <taxon>Maltschvirus maltsch</taxon>
    </lineage>
</organism>
<dbReference type="EMBL" id="LR798281">
    <property type="protein sequence ID" value="CAB5220072.1"/>
    <property type="molecule type" value="Genomic_DNA"/>
</dbReference>
<protein>
    <recommendedName>
        <fullName evidence="2">Major capsid protein Gp5</fullName>
    </recommendedName>
</protein>
<proteinExistence type="predicted"/>
<sequence>MAAVFPVTGSGAFDTNPSYSGAFIPTLWSGKLLAKFYQNTMLSEVTNTDYEGELKNQGDTVRIRLAPSITISDYVVGAGLGTPEVPTPIFQDMQVNKGKSFNVQVNDVLAYQSDIALMNMFTEDAAKQLKIAIENEVFFQSFVTEGPAAANKGATAGKISAAYNLGSDTAPIDQATPENVLKAILRMSTALDEQNVPEDGRFLILTPYDRHLLMQSSIAQAYFTGDQSSTIRTGKIGMLDRFSVYVSNLLPRGEAGKALVAGLSATSTGGTVASAKARRVMVAGTKAATSFAMTINKTEPLRNQTDFGDIVRGLAVYGRKVVKPEALVVAQVGSAT</sequence>
<accession>A0A6J7WTP3</accession>
<reference evidence="1" key="1">
    <citation type="submission" date="2020-05" db="EMBL/GenBank/DDBJ databases">
        <authorList>
            <person name="Chiriac C."/>
            <person name="Salcher M."/>
            <person name="Ghai R."/>
            <person name="Kavagutti S V."/>
        </authorList>
    </citation>
    <scope>NUCLEOTIDE SEQUENCE</scope>
</reference>
<evidence type="ECO:0000313" key="1">
    <source>
        <dbReference type="EMBL" id="CAB5220072.1"/>
    </source>
</evidence>
<evidence type="ECO:0008006" key="2">
    <source>
        <dbReference type="Google" id="ProtNLM"/>
    </source>
</evidence>
<name>A0A6J7WTP3_9CAUD</name>
<gene>
    <name evidence="1" type="ORF">UFOVP232_40</name>
</gene>